<dbReference type="CDD" id="cd02440">
    <property type="entry name" value="AdoMet_MTases"/>
    <property type="match status" value="1"/>
</dbReference>
<dbReference type="Gene3D" id="3.40.50.150">
    <property type="entry name" value="Vaccinia Virus protein VP39"/>
    <property type="match status" value="1"/>
</dbReference>
<dbReference type="EMBL" id="BAABIS010000001">
    <property type="protein sequence ID" value="GAA4835426.1"/>
    <property type="molecule type" value="Genomic_DNA"/>
</dbReference>
<protein>
    <submittedName>
        <fullName evidence="4">Class I SAM-dependent methyltransferase</fullName>
    </submittedName>
</protein>
<evidence type="ECO:0000259" key="3">
    <source>
        <dbReference type="Pfam" id="PF13649"/>
    </source>
</evidence>
<reference evidence="5" key="1">
    <citation type="journal article" date="2019" name="Int. J. Syst. Evol. Microbiol.">
        <title>The Global Catalogue of Microorganisms (GCM) 10K type strain sequencing project: providing services to taxonomists for standard genome sequencing and annotation.</title>
        <authorList>
            <consortium name="The Broad Institute Genomics Platform"/>
            <consortium name="The Broad Institute Genome Sequencing Center for Infectious Disease"/>
            <person name="Wu L."/>
            <person name="Ma J."/>
        </authorList>
    </citation>
    <scope>NUCLEOTIDE SEQUENCE [LARGE SCALE GENOMIC DNA]</scope>
    <source>
        <strain evidence="5">JCM 13006</strain>
    </source>
</reference>
<evidence type="ECO:0000313" key="4">
    <source>
        <dbReference type="EMBL" id="GAA4835426.1"/>
    </source>
</evidence>
<sequence length="258" mass="27613">MLGMAAARALSFGAIAEAYERYRPGYPDELFDAVAAYAGRPLRTALEIGAGTGKATRLFAGHGIAVTATEPDTAMLAELTRTAPPNVTAVRAAFEDLRPGTTYDLVYAAAALHWTRPENRWPNVAALLGPDGVFASFGGPVRLADPAVEESMRAARAPFLAGDEIPSPDGTAPDAEMQWPGTELQRSPLFHDVRQTALRRRLTVSAEDYVGYLSTVSAYLQLPPPTRQQACTAIASALPETVEITADITLHLARRRPA</sequence>
<dbReference type="GO" id="GO:0032259">
    <property type="term" value="P:methylation"/>
    <property type="evidence" value="ECO:0007669"/>
    <property type="project" value="UniProtKB-KW"/>
</dbReference>
<proteinExistence type="predicted"/>
<gene>
    <name evidence="4" type="ORF">GCM10023235_07690</name>
</gene>
<keyword evidence="1 4" id="KW-0489">Methyltransferase</keyword>
<dbReference type="PANTHER" id="PTHR44942">
    <property type="entry name" value="METHYLTRANSF_11 DOMAIN-CONTAINING PROTEIN"/>
    <property type="match status" value="1"/>
</dbReference>
<dbReference type="SUPFAM" id="SSF53335">
    <property type="entry name" value="S-adenosyl-L-methionine-dependent methyltransferases"/>
    <property type="match status" value="1"/>
</dbReference>
<feature type="domain" description="Methyltransferase" evidence="3">
    <location>
        <begin position="46"/>
        <end position="132"/>
    </location>
</feature>
<accession>A0ABP9DG39</accession>
<dbReference type="InterPro" id="IPR041698">
    <property type="entry name" value="Methyltransf_25"/>
</dbReference>
<dbReference type="Proteomes" id="UP001501752">
    <property type="component" value="Unassembled WGS sequence"/>
</dbReference>
<keyword evidence="2" id="KW-0808">Transferase</keyword>
<dbReference type="InterPro" id="IPR029063">
    <property type="entry name" value="SAM-dependent_MTases_sf"/>
</dbReference>
<organism evidence="4 5">
    <name type="scientific">Kitasatospora terrestris</name>
    <dbReference type="NCBI Taxonomy" id="258051"/>
    <lineage>
        <taxon>Bacteria</taxon>
        <taxon>Bacillati</taxon>
        <taxon>Actinomycetota</taxon>
        <taxon>Actinomycetes</taxon>
        <taxon>Kitasatosporales</taxon>
        <taxon>Streptomycetaceae</taxon>
        <taxon>Kitasatospora</taxon>
    </lineage>
</organism>
<evidence type="ECO:0000313" key="5">
    <source>
        <dbReference type="Proteomes" id="UP001501752"/>
    </source>
</evidence>
<dbReference type="PANTHER" id="PTHR44942:SF4">
    <property type="entry name" value="METHYLTRANSFERASE TYPE 11 DOMAIN-CONTAINING PROTEIN"/>
    <property type="match status" value="1"/>
</dbReference>
<dbReference type="InterPro" id="IPR051052">
    <property type="entry name" value="Diverse_substrate_MTase"/>
</dbReference>
<dbReference type="GO" id="GO:0008168">
    <property type="term" value="F:methyltransferase activity"/>
    <property type="evidence" value="ECO:0007669"/>
    <property type="project" value="UniProtKB-KW"/>
</dbReference>
<evidence type="ECO:0000256" key="1">
    <source>
        <dbReference type="ARBA" id="ARBA00022603"/>
    </source>
</evidence>
<dbReference type="Pfam" id="PF13649">
    <property type="entry name" value="Methyltransf_25"/>
    <property type="match status" value="1"/>
</dbReference>
<evidence type="ECO:0000256" key="2">
    <source>
        <dbReference type="ARBA" id="ARBA00022679"/>
    </source>
</evidence>
<name>A0ABP9DG39_9ACTN</name>
<comment type="caution">
    <text evidence="4">The sequence shown here is derived from an EMBL/GenBank/DDBJ whole genome shotgun (WGS) entry which is preliminary data.</text>
</comment>
<keyword evidence="5" id="KW-1185">Reference proteome</keyword>